<keyword evidence="7 10" id="KW-1133">Transmembrane helix</keyword>
<evidence type="ECO:0000313" key="11">
    <source>
        <dbReference type="EMBL" id="KAK4472455.1"/>
    </source>
</evidence>
<reference evidence="11" key="1">
    <citation type="submission" date="2022-04" db="EMBL/GenBank/DDBJ databases">
        <authorList>
            <person name="Xu L."/>
            <person name="Lv Z."/>
        </authorList>
    </citation>
    <scope>NUCLEOTIDE SEQUENCE</scope>
    <source>
        <strain evidence="11">LV_2022a</strain>
    </source>
</reference>
<keyword evidence="12" id="KW-1185">Reference proteome</keyword>
<keyword evidence="9 10" id="KW-0472">Membrane</keyword>
<keyword evidence="4" id="KW-0808">Transferase</keyword>
<evidence type="ECO:0000256" key="10">
    <source>
        <dbReference type="RuleBase" id="RU363063"/>
    </source>
</evidence>
<comment type="caution">
    <text evidence="10">Lacks conserved residue(s) required for the propagation of feature annotation.</text>
</comment>
<proteinExistence type="inferred from homology"/>
<name>A0AAE1ZEN8_SCHME</name>
<keyword evidence="8 10" id="KW-0333">Golgi apparatus</keyword>
<evidence type="ECO:0000256" key="2">
    <source>
        <dbReference type="ARBA" id="ARBA00008661"/>
    </source>
</evidence>
<dbReference type="GO" id="GO:0016758">
    <property type="term" value="F:hexosyltransferase activity"/>
    <property type="evidence" value="ECO:0007669"/>
    <property type="project" value="InterPro"/>
</dbReference>
<keyword evidence="5 10" id="KW-0812">Transmembrane</keyword>
<keyword evidence="6" id="KW-0735">Signal-anchor</keyword>
<comment type="similarity">
    <text evidence="2 10">Belongs to the glycosyltransferase 31 family.</text>
</comment>
<evidence type="ECO:0000256" key="5">
    <source>
        <dbReference type="ARBA" id="ARBA00022692"/>
    </source>
</evidence>
<dbReference type="PANTHER" id="PTHR11214">
    <property type="entry name" value="BETA-1,3-N-ACETYLGLUCOSAMINYLTRANSFERASE"/>
    <property type="match status" value="1"/>
</dbReference>
<dbReference type="EMBL" id="JALJAT010000002">
    <property type="protein sequence ID" value="KAK4472455.1"/>
    <property type="molecule type" value="Genomic_DNA"/>
</dbReference>
<keyword evidence="3 10" id="KW-0328">Glycosyltransferase</keyword>
<dbReference type="PANTHER" id="PTHR11214:SF349">
    <property type="entry name" value="BETA-1,3-GALACTOSYLTRANSFERASE BRN"/>
    <property type="match status" value="1"/>
</dbReference>
<evidence type="ECO:0000256" key="7">
    <source>
        <dbReference type="ARBA" id="ARBA00022989"/>
    </source>
</evidence>
<protein>
    <recommendedName>
        <fullName evidence="10">Hexosyltransferase</fullName>
        <ecNumber evidence="10">2.4.1.-</ecNumber>
    </recommendedName>
</protein>
<evidence type="ECO:0000313" key="12">
    <source>
        <dbReference type="Proteomes" id="UP001292079"/>
    </source>
</evidence>
<dbReference type="Pfam" id="PF01762">
    <property type="entry name" value="Galactosyl_T"/>
    <property type="match status" value="2"/>
</dbReference>
<comment type="subcellular location">
    <subcellularLocation>
        <location evidence="1 10">Golgi apparatus membrane</location>
        <topology evidence="1 10">Single-pass type II membrane protein</topology>
    </subcellularLocation>
</comment>
<dbReference type="AlphaFoldDB" id="A0AAE1ZEN8"/>
<dbReference type="GO" id="GO:0006493">
    <property type="term" value="P:protein O-linked glycosylation"/>
    <property type="evidence" value="ECO:0007669"/>
    <property type="project" value="TreeGrafter"/>
</dbReference>
<comment type="caution">
    <text evidence="11">The sequence shown here is derived from an EMBL/GenBank/DDBJ whole genome shotgun (WGS) entry which is preliminary data.</text>
</comment>
<dbReference type="EC" id="2.4.1.-" evidence="10"/>
<feature type="transmembrane region" description="Helical" evidence="10">
    <location>
        <begin position="307"/>
        <end position="326"/>
    </location>
</feature>
<sequence>MRLHIISCLFSYASCRLCSRKCKLFCIIILGISWPSTIWLLITLYLQEDYQLFHYPPNINLYQIYEKEKSQINANIPPLWEIIFPLSSNYTDYCLVRSHECNNHKNSNRNSSSLLRSSCGTADIVFVIRSHIMNFNQRDAIRQTWGNRQCYENYGFFIRILFILGKQASNDNDVRKYLLKNSIQNNNLHFDHSRSSSTLEKLYYEQFVHRDIIQFDFIDNNSNVLNKWIGSIDFIVKYCSTSENSFTLLIDDDYFMHPINLLQLLKRITPTQYRLYASGQVQYASYPVRVPFVSRYISLTNYPFNMYPPYLFGGTIILSMPVVHLLRVGFKYITNMPFDDILLGIILLKFGIGPIHLKNIYTTYIPSIQSLKKSQFISVHGFSEPTLLYSFWSTLSMDYVCGIKVR</sequence>
<evidence type="ECO:0000256" key="6">
    <source>
        <dbReference type="ARBA" id="ARBA00022968"/>
    </source>
</evidence>
<accession>A0AAE1ZEN8</accession>
<evidence type="ECO:0000256" key="9">
    <source>
        <dbReference type="ARBA" id="ARBA00023136"/>
    </source>
</evidence>
<dbReference type="GO" id="GO:0008194">
    <property type="term" value="F:UDP-glycosyltransferase activity"/>
    <property type="evidence" value="ECO:0007669"/>
    <property type="project" value="TreeGrafter"/>
</dbReference>
<reference evidence="11" key="2">
    <citation type="journal article" date="2023" name="Infect Dis Poverty">
        <title>Chromosome-scale genome of the human blood fluke Schistosoma mekongi and its implications for public health.</title>
        <authorList>
            <person name="Zhou M."/>
            <person name="Xu L."/>
            <person name="Xu D."/>
            <person name="Chen W."/>
            <person name="Khan J."/>
            <person name="Hu Y."/>
            <person name="Huang H."/>
            <person name="Wei H."/>
            <person name="Zhang Y."/>
            <person name="Chusongsang P."/>
            <person name="Tanasarnprasert K."/>
            <person name="Hu X."/>
            <person name="Limpanont Y."/>
            <person name="Lv Z."/>
        </authorList>
    </citation>
    <scope>NUCLEOTIDE SEQUENCE</scope>
    <source>
        <strain evidence="11">LV_2022a</strain>
    </source>
</reference>
<evidence type="ECO:0000256" key="4">
    <source>
        <dbReference type="ARBA" id="ARBA00022679"/>
    </source>
</evidence>
<dbReference type="Gene3D" id="3.90.550.50">
    <property type="match status" value="1"/>
</dbReference>
<gene>
    <name evidence="11" type="ORF">MN116_003706</name>
</gene>
<dbReference type="Proteomes" id="UP001292079">
    <property type="component" value="Unassembled WGS sequence"/>
</dbReference>
<organism evidence="11 12">
    <name type="scientific">Schistosoma mekongi</name>
    <name type="common">Parasitic worm</name>
    <dbReference type="NCBI Taxonomy" id="38744"/>
    <lineage>
        <taxon>Eukaryota</taxon>
        <taxon>Metazoa</taxon>
        <taxon>Spiralia</taxon>
        <taxon>Lophotrochozoa</taxon>
        <taxon>Platyhelminthes</taxon>
        <taxon>Trematoda</taxon>
        <taxon>Digenea</taxon>
        <taxon>Strigeidida</taxon>
        <taxon>Schistosomatoidea</taxon>
        <taxon>Schistosomatidae</taxon>
        <taxon>Schistosoma</taxon>
    </lineage>
</organism>
<dbReference type="InterPro" id="IPR002659">
    <property type="entry name" value="Glyco_trans_31"/>
</dbReference>
<dbReference type="GO" id="GO:0000139">
    <property type="term" value="C:Golgi membrane"/>
    <property type="evidence" value="ECO:0007669"/>
    <property type="project" value="UniProtKB-SubCell"/>
</dbReference>
<feature type="transmembrane region" description="Helical" evidence="10">
    <location>
        <begin position="24"/>
        <end position="46"/>
    </location>
</feature>
<evidence type="ECO:0000256" key="3">
    <source>
        <dbReference type="ARBA" id="ARBA00022676"/>
    </source>
</evidence>
<evidence type="ECO:0000256" key="1">
    <source>
        <dbReference type="ARBA" id="ARBA00004323"/>
    </source>
</evidence>
<evidence type="ECO:0000256" key="8">
    <source>
        <dbReference type="ARBA" id="ARBA00023034"/>
    </source>
</evidence>